<sequence length="121" mass="13009">MSHMHGAEDAGQLCVARTFAGTITVLSLQGELTVRTVTVLRRAVVADPAGLLARVVVDLEKVAFVDTSGFAALADLHRTVRHVAGWLRLAGIPPALQQIFELRGLDTFFDCYPTVDHALTA</sequence>
<dbReference type="PANTHER" id="PTHR33495">
    <property type="entry name" value="ANTI-SIGMA FACTOR ANTAGONIST TM_1081-RELATED-RELATED"/>
    <property type="match status" value="1"/>
</dbReference>
<dbReference type="NCBIfam" id="TIGR00377">
    <property type="entry name" value="ant_ant_sig"/>
    <property type="match status" value="1"/>
</dbReference>
<accession>A0A918NMK1</accession>
<dbReference type="CDD" id="cd07043">
    <property type="entry name" value="STAS_anti-anti-sigma_factors"/>
    <property type="match status" value="1"/>
</dbReference>
<dbReference type="PANTHER" id="PTHR33495:SF2">
    <property type="entry name" value="ANTI-SIGMA FACTOR ANTAGONIST TM_1081-RELATED"/>
    <property type="match status" value="1"/>
</dbReference>
<reference evidence="4" key="1">
    <citation type="journal article" date="2014" name="Int. J. Syst. Evol. Microbiol.">
        <title>Complete genome sequence of Corynebacterium casei LMG S-19264T (=DSM 44701T), isolated from a smear-ripened cheese.</title>
        <authorList>
            <consortium name="US DOE Joint Genome Institute (JGI-PGF)"/>
            <person name="Walter F."/>
            <person name="Albersmeier A."/>
            <person name="Kalinowski J."/>
            <person name="Ruckert C."/>
        </authorList>
    </citation>
    <scope>NUCLEOTIDE SEQUENCE</scope>
    <source>
        <strain evidence="4">JCM 4790</strain>
    </source>
</reference>
<comment type="similarity">
    <text evidence="1 2">Belongs to the anti-sigma-factor antagonist family.</text>
</comment>
<evidence type="ECO:0000259" key="3">
    <source>
        <dbReference type="PROSITE" id="PS50801"/>
    </source>
</evidence>
<evidence type="ECO:0000313" key="5">
    <source>
        <dbReference type="Proteomes" id="UP000619244"/>
    </source>
</evidence>
<comment type="caution">
    <text evidence="4">The sequence shown here is derived from an EMBL/GenBank/DDBJ whole genome shotgun (WGS) entry which is preliminary data.</text>
</comment>
<evidence type="ECO:0000256" key="2">
    <source>
        <dbReference type="RuleBase" id="RU003749"/>
    </source>
</evidence>
<gene>
    <name evidence="4" type="ORF">GCM10010358_39370</name>
</gene>
<name>A0A918NMK1_9ACTN</name>
<dbReference type="EMBL" id="BMVU01000018">
    <property type="protein sequence ID" value="GGX81176.1"/>
    <property type="molecule type" value="Genomic_DNA"/>
</dbReference>
<dbReference type="InterPro" id="IPR003658">
    <property type="entry name" value="Anti-sigma_ant"/>
</dbReference>
<keyword evidence="5" id="KW-1185">Reference proteome</keyword>
<dbReference type="AlphaFoldDB" id="A0A918NMK1"/>
<dbReference type="SUPFAM" id="SSF52091">
    <property type="entry name" value="SpoIIaa-like"/>
    <property type="match status" value="1"/>
</dbReference>
<dbReference type="Pfam" id="PF01740">
    <property type="entry name" value="STAS"/>
    <property type="match status" value="1"/>
</dbReference>
<dbReference type="InterPro" id="IPR002645">
    <property type="entry name" value="STAS_dom"/>
</dbReference>
<evidence type="ECO:0000313" key="4">
    <source>
        <dbReference type="EMBL" id="GGX81176.1"/>
    </source>
</evidence>
<protein>
    <recommendedName>
        <fullName evidence="2">Anti-sigma factor antagonist</fullName>
    </recommendedName>
</protein>
<dbReference type="PROSITE" id="PS50801">
    <property type="entry name" value="STAS"/>
    <property type="match status" value="1"/>
</dbReference>
<evidence type="ECO:0000256" key="1">
    <source>
        <dbReference type="ARBA" id="ARBA00009013"/>
    </source>
</evidence>
<dbReference type="Gene3D" id="3.30.750.24">
    <property type="entry name" value="STAS domain"/>
    <property type="match status" value="1"/>
</dbReference>
<organism evidence="4 5">
    <name type="scientific">Streptomyces minutiscleroticus</name>
    <dbReference type="NCBI Taxonomy" id="68238"/>
    <lineage>
        <taxon>Bacteria</taxon>
        <taxon>Bacillati</taxon>
        <taxon>Actinomycetota</taxon>
        <taxon>Actinomycetes</taxon>
        <taxon>Kitasatosporales</taxon>
        <taxon>Streptomycetaceae</taxon>
        <taxon>Streptomyces</taxon>
    </lineage>
</organism>
<feature type="domain" description="STAS" evidence="3">
    <location>
        <begin position="23"/>
        <end position="121"/>
    </location>
</feature>
<dbReference type="InterPro" id="IPR036513">
    <property type="entry name" value="STAS_dom_sf"/>
</dbReference>
<dbReference type="GO" id="GO:0043856">
    <property type="term" value="F:anti-sigma factor antagonist activity"/>
    <property type="evidence" value="ECO:0007669"/>
    <property type="project" value="InterPro"/>
</dbReference>
<dbReference type="Proteomes" id="UP000619244">
    <property type="component" value="Unassembled WGS sequence"/>
</dbReference>
<proteinExistence type="inferred from homology"/>
<reference evidence="4" key="2">
    <citation type="submission" date="2020-09" db="EMBL/GenBank/DDBJ databases">
        <authorList>
            <person name="Sun Q."/>
            <person name="Ohkuma M."/>
        </authorList>
    </citation>
    <scope>NUCLEOTIDE SEQUENCE</scope>
    <source>
        <strain evidence="4">JCM 4790</strain>
    </source>
</reference>